<keyword evidence="8" id="KW-1185">Reference proteome</keyword>
<evidence type="ECO:0000256" key="2">
    <source>
        <dbReference type="ARBA" id="ARBA00022692"/>
    </source>
</evidence>
<evidence type="ECO:0000256" key="4">
    <source>
        <dbReference type="ARBA" id="ARBA00023136"/>
    </source>
</evidence>
<dbReference type="PANTHER" id="PTHR23502">
    <property type="entry name" value="MAJOR FACILITATOR SUPERFAMILY"/>
    <property type="match status" value="1"/>
</dbReference>
<proteinExistence type="predicted"/>
<keyword evidence="3 6" id="KW-1133">Transmembrane helix</keyword>
<feature type="transmembrane region" description="Helical" evidence="6">
    <location>
        <begin position="225"/>
        <end position="247"/>
    </location>
</feature>
<feature type="transmembrane region" description="Helical" evidence="6">
    <location>
        <begin position="142"/>
        <end position="163"/>
    </location>
</feature>
<evidence type="ECO:0000313" key="8">
    <source>
        <dbReference type="Proteomes" id="UP000325902"/>
    </source>
</evidence>
<feature type="transmembrane region" description="Helical" evidence="6">
    <location>
        <begin position="104"/>
        <end position="122"/>
    </location>
</feature>
<evidence type="ECO:0000313" key="7">
    <source>
        <dbReference type="EMBL" id="KAB2577677.1"/>
    </source>
</evidence>
<dbReference type="EMBL" id="VCHE01000016">
    <property type="protein sequence ID" value="KAB2577677.1"/>
    <property type="molecule type" value="Genomic_DNA"/>
</dbReference>
<sequence length="564" mass="59699">MSHSEKNIITWDGPDDPENPFNWPSSKKWRVTVLACSITFLSGISGTALAPTAPLLTSTFHLAPDATRTIPPTYYPIFAWTLSAGVIPLLLLPLMETYYGVRTPYLLCVLTLALSTIPQALAPGSGSGSGDGDGDGDGNGGAYPLLIAIRILTGGAAGVLQNVTGGIVGDVWAGPRARSKPVALYIWALVGGLMAGPVVGGGTVWGANVNIDDERASIGQGGLSWRYVCWEQLAIYAALVPLAYLLLPETRGSIILARRAAAVRKATGDPSVRAEGEEGDGGVSLAELLKDAVGRPLRMLTTEPLVACSTLWSAFCFGNALLFTQSIPRVYGELYGWESWRAGVVQAGLLVGVTLGLVVGAPVQDALYYTTSSLRKKNQQQHQSTDDDSENGNNEGGLEHKEEHFTPEARLYLAIPASFLCLSGGLFLYAWTSSPHIHWLAPTSGLVLVGAGIFTVVTAASNYVEDAYSRYAASALAGVAFGENMTGAFLPLAEQPLYTNLGSLRWASCLLAFVAVALSFAPVVMVWKGEAIRKRSPFIKEAMYESTQGAEFVGPEGRGGPQSV</sequence>
<feature type="transmembrane region" description="Helical" evidence="6">
    <location>
        <begin position="305"/>
        <end position="327"/>
    </location>
</feature>
<dbReference type="SUPFAM" id="SSF103473">
    <property type="entry name" value="MFS general substrate transporter"/>
    <property type="match status" value="1"/>
</dbReference>
<dbReference type="Proteomes" id="UP000325902">
    <property type="component" value="Unassembled WGS sequence"/>
</dbReference>
<feature type="transmembrane region" description="Helical" evidence="6">
    <location>
        <begin position="184"/>
        <end position="205"/>
    </location>
</feature>
<gene>
    <name evidence="7" type="ORF">DBV05_g3667</name>
</gene>
<reference evidence="7 8" key="1">
    <citation type="journal article" date="2019" name="Sci. Rep.">
        <title>A multi-omics analysis of the grapevine pathogen Lasiodiplodia theobromae reveals that temperature affects the expression of virulence- and pathogenicity-related genes.</title>
        <authorList>
            <person name="Felix C."/>
            <person name="Meneses R."/>
            <person name="Goncalves M.F.M."/>
            <person name="Tilleman L."/>
            <person name="Duarte A.S."/>
            <person name="Jorrin-Novo J.V."/>
            <person name="Van de Peer Y."/>
            <person name="Deforce D."/>
            <person name="Van Nieuwerburgh F."/>
            <person name="Esteves A.C."/>
            <person name="Alves A."/>
        </authorList>
    </citation>
    <scope>NUCLEOTIDE SEQUENCE [LARGE SCALE GENOMIC DNA]</scope>
    <source>
        <strain evidence="7 8">LA-SOL3</strain>
    </source>
</reference>
<dbReference type="OrthoDB" id="5403280at2759"/>
<dbReference type="PANTHER" id="PTHR23502:SF52">
    <property type="entry name" value="MULTIDRUG TRANSPORTER, PUTATIVE (AFU_ORTHOLOGUE AFUA_2G17730)-RELATED"/>
    <property type="match status" value="1"/>
</dbReference>
<organism evidence="7 8">
    <name type="scientific">Lasiodiplodia theobromae</name>
    <dbReference type="NCBI Taxonomy" id="45133"/>
    <lineage>
        <taxon>Eukaryota</taxon>
        <taxon>Fungi</taxon>
        <taxon>Dikarya</taxon>
        <taxon>Ascomycota</taxon>
        <taxon>Pezizomycotina</taxon>
        <taxon>Dothideomycetes</taxon>
        <taxon>Dothideomycetes incertae sedis</taxon>
        <taxon>Botryosphaeriales</taxon>
        <taxon>Botryosphaeriaceae</taxon>
        <taxon>Lasiodiplodia</taxon>
    </lineage>
</organism>
<feature type="transmembrane region" description="Helical" evidence="6">
    <location>
        <begin position="411"/>
        <end position="431"/>
    </location>
</feature>
<dbReference type="GO" id="GO:0022857">
    <property type="term" value="F:transmembrane transporter activity"/>
    <property type="evidence" value="ECO:0007669"/>
    <property type="project" value="TreeGrafter"/>
</dbReference>
<keyword evidence="4 6" id="KW-0472">Membrane</keyword>
<dbReference type="Gene3D" id="1.20.1250.20">
    <property type="entry name" value="MFS general substrate transporter like domains"/>
    <property type="match status" value="1"/>
</dbReference>
<protein>
    <submittedName>
        <fullName evidence="7">Putative MFS-type transporter</fullName>
    </submittedName>
</protein>
<feature type="region of interest" description="Disordered" evidence="5">
    <location>
        <begin position="377"/>
        <end position="399"/>
    </location>
</feature>
<feature type="transmembrane region" description="Helical" evidence="6">
    <location>
        <begin position="347"/>
        <end position="369"/>
    </location>
</feature>
<feature type="transmembrane region" description="Helical" evidence="6">
    <location>
        <begin position="73"/>
        <end position="92"/>
    </location>
</feature>
<dbReference type="AlphaFoldDB" id="A0A5N5DIX1"/>
<feature type="transmembrane region" description="Helical" evidence="6">
    <location>
        <begin position="437"/>
        <end position="459"/>
    </location>
</feature>
<accession>A0A5N5DIX1</accession>
<evidence type="ECO:0000256" key="3">
    <source>
        <dbReference type="ARBA" id="ARBA00022989"/>
    </source>
</evidence>
<evidence type="ECO:0000256" key="1">
    <source>
        <dbReference type="ARBA" id="ARBA00004141"/>
    </source>
</evidence>
<feature type="transmembrane region" description="Helical" evidence="6">
    <location>
        <begin position="504"/>
        <end position="527"/>
    </location>
</feature>
<evidence type="ECO:0000256" key="5">
    <source>
        <dbReference type="SAM" id="MobiDB-lite"/>
    </source>
</evidence>
<dbReference type="GO" id="GO:0005886">
    <property type="term" value="C:plasma membrane"/>
    <property type="evidence" value="ECO:0007669"/>
    <property type="project" value="TreeGrafter"/>
</dbReference>
<feature type="transmembrane region" description="Helical" evidence="6">
    <location>
        <begin position="471"/>
        <end position="492"/>
    </location>
</feature>
<comment type="caution">
    <text evidence="7">The sequence shown here is derived from an EMBL/GenBank/DDBJ whole genome shotgun (WGS) entry which is preliminary data.</text>
</comment>
<dbReference type="InterPro" id="IPR036259">
    <property type="entry name" value="MFS_trans_sf"/>
</dbReference>
<feature type="transmembrane region" description="Helical" evidence="6">
    <location>
        <begin position="31"/>
        <end position="53"/>
    </location>
</feature>
<comment type="subcellular location">
    <subcellularLocation>
        <location evidence="1">Membrane</location>
        <topology evidence="1">Multi-pass membrane protein</topology>
    </subcellularLocation>
</comment>
<keyword evidence="2 6" id="KW-0812">Transmembrane</keyword>
<name>A0A5N5DIX1_9PEZI</name>
<evidence type="ECO:0000256" key="6">
    <source>
        <dbReference type="SAM" id="Phobius"/>
    </source>
</evidence>